<dbReference type="AlphaFoldDB" id="A0A1B7THK3"/>
<dbReference type="EMBL" id="LXPE01000004">
    <property type="protein sequence ID" value="OBA28219.1"/>
    <property type="molecule type" value="Genomic_DNA"/>
</dbReference>
<evidence type="ECO:0000313" key="6">
    <source>
        <dbReference type="EMBL" id="OBA28219.1"/>
    </source>
</evidence>
<dbReference type="InterPro" id="IPR003347">
    <property type="entry name" value="JmjC_dom"/>
</dbReference>
<dbReference type="Proteomes" id="UP000092321">
    <property type="component" value="Unassembled WGS sequence"/>
</dbReference>
<dbReference type="GO" id="GO:0046872">
    <property type="term" value="F:metal ion binding"/>
    <property type="evidence" value="ECO:0007669"/>
    <property type="project" value="UniProtKB-KW"/>
</dbReference>
<dbReference type="GO" id="GO:0006355">
    <property type="term" value="P:regulation of DNA-templated transcription"/>
    <property type="evidence" value="ECO:0007669"/>
    <property type="project" value="TreeGrafter"/>
</dbReference>
<accession>A0A1B7THK3</accession>
<keyword evidence="4" id="KW-0539">Nucleus</keyword>
<reference evidence="7" key="1">
    <citation type="journal article" date="2016" name="Proc. Natl. Acad. Sci. U.S.A.">
        <title>Comparative genomics of biotechnologically important yeasts.</title>
        <authorList>
            <person name="Riley R."/>
            <person name="Haridas S."/>
            <person name="Wolfe K.H."/>
            <person name="Lopes M.R."/>
            <person name="Hittinger C.T."/>
            <person name="Goeker M."/>
            <person name="Salamov A.A."/>
            <person name="Wisecaver J.H."/>
            <person name="Long T.M."/>
            <person name="Calvey C.H."/>
            <person name="Aerts A.L."/>
            <person name="Barry K.W."/>
            <person name="Choi C."/>
            <person name="Clum A."/>
            <person name="Coughlan A.Y."/>
            <person name="Deshpande S."/>
            <person name="Douglass A.P."/>
            <person name="Hanson S.J."/>
            <person name="Klenk H.-P."/>
            <person name="LaButti K.M."/>
            <person name="Lapidus A."/>
            <person name="Lindquist E.A."/>
            <person name="Lipzen A.M."/>
            <person name="Meier-Kolthoff J.P."/>
            <person name="Ohm R.A."/>
            <person name="Otillar R.P."/>
            <person name="Pangilinan J.L."/>
            <person name="Peng Y."/>
            <person name="Rokas A."/>
            <person name="Rosa C.A."/>
            <person name="Scheuner C."/>
            <person name="Sibirny A.A."/>
            <person name="Slot J.C."/>
            <person name="Stielow J.B."/>
            <person name="Sun H."/>
            <person name="Kurtzman C.P."/>
            <person name="Blackwell M."/>
            <person name="Grigoriev I.V."/>
            <person name="Jeffries T.W."/>
        </authorList>
    </citation>
    <scope>NUCLEOTIDE SEQUENCE [LARGE SCALE GENOMIC DNA]</scope>
    <source>
        <strain evidence="7">NRRL Y-1626</strain>
    </source>
</reference>
<sequence>MEYGMLKIRPSPSYKDLAENNLLRKADDPNFKIRVREQNLNELELFNRSNKFFVHQLKAFNSVNSEQETLIPTGVTTSNGEFFTLYDIYVSIVKVYNSKIMDSDGRYVSTLPDKTNKRVLKETLDLTNNTNQSNKRRKSLRSQHRKNYNTEEHDNIIINNNINSSSVNYEKENEGIDWKIPDPKHVKFLKNPNNKKKLTFSSHSFKFWRSLSEDYETLYNFYIDYLRDYISAIYNYDGAKPWSINKKFKTNGISIIHHMSTLSDSEINNEETDDHINDDDNDVCKKCQKTKRLYQCNYCQELYHKTCIPALTGKYGKACDNCLLGNFEYGFQELEKTLTINEFKQKYAGKDSYSIKDKNDIMSLEKEFWNIVYGDKLLKSFYGADIHNDVENYISGFENQKNREINQSFLNLMNLPSDKNTLLPLLNDITGISLPWCYFGSKFSVFGIHLEDHFTYSINYQFEGECKIWYCIKIKDSDKFHEYISSRYPDFMRRQKDILHQLTATISPYDKHLHNTMGITFYKAVQKPGEYIITFPKCWHFGFNLGFNHNEAVNFILPNWIPFGMEADRVYRRDGRKNVFDIYKLIEKNIIVNNDRSYSSDLFTRVESLIEELNTVEEVLIRETMFNDYKSFELDLTNFTNSFMVNEIGCDHCKKICSFSMVLVFNDTSLFDCRFVLDLKQILINSKKINNSDDQKDYENLNNFIINEDVNKKKINLYCTACYIKYNKTVVNYLLTQSYYLKDSLNTNKMFKKDEKFNFPIDFE</sequence>
<dbReference type="GO" id="GO:0000785">
    <property type="term" value="C:chromatin"/>
    <property type="evidence" value="ECO:0007669"/>
    <property type="project" value="TreeGrafter"/>
</dbReference>
<keyword evidence="2" id="KW-0479">Metal-binding</keyword>
<dbReference type="OrthoDB" id="1678912at2759"/>
<dbReference type="PANTHER" id="PTHR10694:SF33">
    <property type="entry name" value="LYSINE-SPECIFIC DEMETHYLASE 5"/>
    <property type="match status" value="1"/>
</dbReference>
<dbReference type="Pfam" id="PF02373">
    <property type="entry name" value="JmjC"/>
    <property type="match status" value="1"/>
</dbReference>
<evidence type="ECO:0000256" key="4">
    <source>
        <dbReference type="ARBA" id="ARBA00023242"/>
    </source>
</evidence>
<dbReference type="GO" id="GO:0034647">
    <property type="term" value="F:histone H3K4me/H3K4me2/H3K4me3 demethylase activity"/>
    <property type="evidence" value="ECO:0007669"/>
    <property type="project" value="TreeGrafter"/>
</dbReference>
<dbReference type="PANTHER" id="PTHR10694">
    <property type="entry name" value="LYSINE-SPECIFIC DEMETHYLASE"/>
    <property type="match status" value="1"/>
</dbReference>
<gene>
    <name evidence="6" type="ORF">HANVADRAFT_55011</name>
</gene>
<evidence type="ECO:0000256" key="1">
    <source>
        <dbReference type="ARBA" id="ARBA00004123"/>
    </source>
</evidence>
<dbReference type="GO" id="GO:0005634">
    <property type="term" value="C:nucleus"/>
    <property type="evidence" value="ECO:0007669"/>
    <property type="project" value="UniProtKB-SubCell"/>
</dbReference>
<dbReference type="SUPFAM" id="SSF57903">
    <property type="entry name" value="FYVE/PHD zinc finger"/>
    <property type="match status" value="1"/>
</dbReference>
<proteinExistence type="predicted"/>
<keyword evidence="7" id="KW-1185">Reference proteome</keyword>
<comment type="subcellular location">
    <subcellularLocation>
        <location evidence="1">Nucleus</location>
    </subcellularLocation>
</comment>
<organism evidence="6 7">
    <name type="scientific">Hanseniaspora valbyensis NRRL Y-1626</name>
    <dbReference type="NCBI Taxonomy" id="766949"/>
    <lineage>
        <taxon>Eukaryota</taxon>
        <taxon>Fungi</taxon>
        <taxon>Dikarya</taxon>
        <taxon>Ascomycota</taxon>
        <taxon>Saccharomycotina</taxon>
        <taxon>Saccharomycetes</taxon>
        <taxon>Saccharomycodales</taxon>
        <taxon>Saccharomycodaceae</taxon>
        <taxon>Hanseniaspora</taxon>
    </lineage>
</organism>
<protein>
    <submittedName>
        <fullName evidence="6">JmjC-domain-containing protein</fullName>
    </submittedName>
</protein>
<dbReference type="SMART" id="SM00558">
    <property type="entry name" value="JmjC"/>
    <property type="match status" value="1"/>
</dbReference>
<dbReference type="Gene3D" id="2.60.120.650">
    <property type="entry name" value="Cupin"/>
    <property type="match status" value="1"/>
</dbReference>
<name>A0A1B7THK3_9ASCO</name>
<evidence type="ECO:0000313" key="7">
    <source>
        <dbReference type="Proteomes" id="UP000092321"/>
    </source>
</evidence>
<comment type="caution">
    <text evidence="6">The sequence shown here is derived from an EMBL/GenBank/DDBJ whole genome shotgun (WGS) entry which is preliminary data.</text>
</comment>
<evidence type="ECO:0000259" key="5">
    <source>
        <dbReference type="PROSITE" id="PS51184"/>
    </source>
</evidence>
<feature type="domain" description="JmjC" evidence="5">
    <location>
        <begin position="404"/>
        <end position="572"/>
    </location>
</feature>
<dbReference type="SUPFAM" id="SSF51197">
    <property type="entry name" value="Clavaminate synthase-like"/>
    <property type="match status" value="1"/>
</dbReference>
<dbReference type="PROSITE" id="PS51184">
    <property type="entry name" value="JMJC"/>
    <property type="match status" value="1"/>
</dbReference>
<evidence type="ECO:0000256" key="2">
    <source>
        <dbReference type="ARBA" id="ARBA00022723"/>
    </source>
</evidence>
<evidence type="ECO:0000256" key="3">
    <source>
        <dbReference type="ARBA" id="ARBA00023004"/>
    </source>
</evidence>
<keyword evidence="3" id="KW-0408">Iron</keyword>
<dbReference type="InterPro" id="IPR011011">
    <property type="entry name" value="Znf_FYVE_PHD"/>
</dbReference>